<protein>
    <submittedName>
        <fullName evidence="3">Uncharacterized protein</fullName>
    </submittedName>
</protein>
<dbReference type="KEGG" id="pre:PCA10_28830"/>
<name>S6AFC3_METRE</name>
<dbReference type="EMBL" id="AP013068">
    <property type="protein sequence ID" value="BAN48615.1"/>
    <property type="molecule type" value="Genomic_DNA"/>
</dbReference>
<evidence type="ECO:0000313" key="3">
    <source>
        <dbReference type="EMBL" id="BAN48627.1"/>
    </source>
</evidence>
<proteinExistence type="predicted"/>
<gene>
    <name evidence="1" type="ORF">PCA10_28710</name>
    <name evidence="2" type="ORF">PCA10_28830</name>
    <name evidence="3" type="ORF">PCA10_28950</name>
</gene>
<evidence type="ECO:0000313" key="4">
    <source>
        <dbReference type="Proteomes" id="UP000015503"/>
    </source>
</evidence>
<evidence type="ECO:0000313" key="1">
    <source>
        <dbReference type="EMBL" id="BAN48603.1"/>
    </source>
</evidence>
<dbReference type="PATRIC" id="fig|1245471.3.peg.2906"/>
<accession>S6AFC3</accession>
<dbReference type="Proteomes" id="UP000015503">
    <property type="component" value="Chromosome"/>
</dbReference>
<dbReference type="HOGENOM" id="CLU_2274956_0_0_6"/>
<sequence>MPFVFLGITRDAGTSKNTQKPYDICQLHYADDASNTSRPDRKAAVGLEGKTIACSPDVILKFQQLPPLSVVNFEFEPDPRSMERNRVCGFKLVKQSEQAA</sequence>
<dbReference type="Pfam" id="PF07459">
    <property type="entry name" value="CTX_RstB"/>
    <property type="match status" value="1"/>
</dbReference>
<dbReference type="InterPro" id="IPR010008">
    <property type="entry name" value="Vibrio_Phage_CTX_RstB"/>
</dbReference>
<keyword evidence="4" id="KW-1185">Reference proteome</keyword>
<evidence type="ECO:0000313" key="2">
    <source>
        <dbReference type="EMBL" id="BAN48615.1"/>
    </source>
</evidence>
<organism evidence="3 4">
    <name type="scientific">Metapseudomonas resinovorans NBRC 106553</name>
    <dbReference type="NCBI Taxonomy" id="1245471"/>
    <lineage>
        <taxon>Bacteria</taxon>
        <taxon>Pseudomonadati</taxon>
        <taxon>Pseudomonadota</taxon>
        <taxon>Gammaproteobacteria</taxon>
        <taxon>Pseudomonadales</taxon>
        <taxon>Pseudomonadaceae</taxon>
        <taxon>Metapseudomonas</taxon>
    </lineage>
</organism>
<dbReference type="KEGG" id="pre:PCA10_28710"/>
<dbReference type="KEGG" id="pre:PCA10_28950"/>
<dbReference type="AlphaFoldDB" id="S6AFC3"/>
<dbReference type="EMBL" id="AP013068">
    <property type="protein sequence ID" value="BAN48627.1"/>
    <property type="molecule type" value="Genomic_DNA"/>
</dbReference>
<reference evidence="3 4" key="1">
    <citation type="journal article" date="2013" name="Genome Announc.">
        <title>Complete Genome Sequence of the Carbazole Degrader Pseudomonas resinovorans Strain CA10 (NBRC 106553).</title>
        <authorList>
            <person name="Shintani M."/>
            <person name="Hosoyama A."/>
            <person name="Ohji S."/>
            <person name="Tsuchikane K."/>
            <person name="Takarada H."/>
            <person name="Yamazoe A."/>
            <person name="Fujita N."/>
            <person name="Nojiri H."/>
        </authorList>
    </citation>
    <scope>NUCLEOTIDE SEQUENCE [LARGE SCALE GENOMIC DNA]</scope>
    <source>
        <strain evidence="3 4">NBRC 106553</strain>
    </source>
</reference>
<dbReference type="OrthoDB" id="8617512at2"/>
<dbReference type="EMBL" id="AP013068">
    <property type="protein sequence ID" value="BAN48603.1"/>
    <property type="molecule type" value="Genomic_DNA"/>
</dbReference>
<dbReference type="RefSeq" id="WP_016492795.1">
    <property type="nucleotide sequence ID" value="NC_021499.1"/>
</dbReference>
<dbReference type="eggNOG" id="ENOG5031HHU">
    <property type="taxonomic scope" value="Bacteria"/>
</dbReference>
<dbReference type="STRING" id="1245471.PCA10_28710"/>